<evidence type="ECO:0000256" key="4">
    <source>
        <dbReference type="ARBA" id="ARBA00022989"/>
    </source>
</evidence>
<evidence type="ECO:0000313" key="10">
    <source>
        <dbReference type="Proteomes" id="UP000650628"/>
    </source>
</evidence>
<feature type="transmembrane region" description="Helical" evidence="7">
    <location>
        <begin position="290"/>
        <end position="314"/>
    </location>
</feature>
<evidence type="ECO:0000256" key="1">
    <source>
        <dbReference type="ARBA" id="ARBA00004651"/>
    </source>
</evidence>
<evidence type="ECO:0000256" key="7">
    <source>
        <dbReference type="SAM" id="Phobius"/>
    </source>
</evidence>
<dbReference type="PANTHER" id="PTHR36115:SF4">
    <property type="entry name" value="MEMBRANE PROTEIN"/>
    <property type="match status" value="1"/>
</dbReference>
<keyword evidence="2" id="KW-1003">Cell membrane</keyword>
<feature type="transmembrane region" description="Helical" evidence="7">
    <location>
        <begin position="255"/>
        <end position="278"/>
    </location>
</feature>
<sequence>MSTGQPPYPQEDPDGSPPARGRDRQDTEQSQQGYDPDATIVGQPGPQQGYGYGQQPGTPQGQQGYGQQGYGQPQYGQQGYGQQGYGQQQYGQQAQQGANPQQPGHPYGQPPAQPQDQGGQGGYGQQPPNPYGQQTPNPYAQQPAQPYGQGQQGYGQPQYGQQGYGQQGYGQPDYGQTQQYGQGQPGYGQQPYGQQPYGQQGYGQPGYGQPAYGQPAYGQPGYGQQYGAPAAIPPGAPAPLAEWWQRLVARIIDGVIVYVPFLIISAIITAVVVTNAGYDAETGVVTLESGVFLAALLSALVGGVGMIAYEFLMLRQRGQTFGKMAMGIKVVQVGGTLGPEGLPQDVAAKRAGVLFGPQLIRFNLLLSLIAGIFALVNALWLLWDKPLSQALHDKVAKTIVVKVK</sequence>
<keyword evidence="5 7" id="KW-0472">Membrane</keyword>
<organism evidence="9 10">
    <name type="scientific">Planotetraspora mira</name>
    <dbReference type="NCBI Taxonomy" id="58121"/>
    <lineage>
        <taxon>Bacteria</taxon>
        <taxon>Bacillati</taxon>
        <taxon>Actinomycetota</taxon>
        <taxon>Actinomycetes</taxon>
        <taxon>Streptosporangiales</taxon>
        <taxon>Streptosporangiaceae</taxon>
        <taxon>Planotetraspora</taxon>
    </lineage>
</organism>
<reference evidence="9 10" key="1">
    <citation type="submission" date="2021-01" db="EMBL/GenBank/DDBJ databases">
        <title>Whole genome shotgun sequence of Planotetraspora mira NBRC 15435.</title>
        <authorList>
            <person name="Komaki H."/>
            <person name="Tamura T."/>
        </authorList>
    </citation>
    <scope>NUCLEOTIDE SEQUENCE [LARGE SCALE GENOMIC DNA]</scope>
    <source>
        <strain evidence="9 10">NBRC 15435</strain>
    </source>
</reference>
<dbReference type="AlphaFoldDB" id="A0A8J3TSD0"/>
<accession>A0A8J3TSD0</accession>
<protein>
    <recommendedName>
        <fullName evidence="8">RDD domain-containing protein</fullName>
    </recommendedName>
</protein>
<dbReference type="Proteomes" id="UP000650628">
    <property type="component" value="Unassembled WGS sequence"/>
</dbReference>
<feature type="transmembrane region" description="Helical" evidence="7">
    <location>
        <begin position="359"/>
        <end position="383"/>
    </location>
</feature>
<evidence type="ECO:0000256" key="3">
    <source>
        <dbReference type="ARBA" id="ARBA00022692"/>
    </source>
</evidence>
<feature type="compositionally biased region" description="Low complexity" evidence="6">
    <location>
        <begin position="131"/>
        <end position="161"/>
    </location>
</feature>
<name>A0A8J3TSD0_9ACTN</name>
<dbReference type="GO" id="GO:0005886">
    <property type="term" value="C:plasma membrane"/>
    <property type="evidence" value="ECO:0007669"/>
    <property type="project" value="UniProtKB-SubCell"/>
</dbReference>
<dbReference type="RefSeq" id="WP_203955145.1">
    <property type="nucleotide sequence ID" value="NZ_BOOO01000024.1"/>
</dbReference>
<keyword evidence="3 7" id="KW-0812">Transmembrane</keyword>
<comment type="subcellular location">
    <subcellularLocation>
        <location evidence="1">Cell membrane</location>
        <topology evidence="1">Multi-pass membrane protein</topology>
    </subcellularLocation>
</comment>
<dbReference type="InterPro" id="IPR051791">
    <property type="entry name" value="Pra-immunoreactive"/>
</dbReference>
<feature type="domain" description="RDD" evidence="8">
    <location>
        <begin position="241"/>
        <end position="397"/>
    </location>
</feature>
<dbReference type="EMBL" id="BOOO01000024">
    <property type="protein sequence ID" value="GII31217.1"/>
    <property type="molecule type" value="Genomic_DNA"/>
</dbReference>
<feature type="compositionally biased region" description="Low complexity" evidence="6">
    <location>
        <begin position="169"/>
        <end position="199"/>
    </location>
</feature>
<keyword evidence="10" id="KW-1185">Reference proteome</keyword>
<comment type="caution">
    <text evidence="9">The sequence shown here is derived from an EMBL/GenBank/DDBJ whole genome shotgun (WGS) entry which is preliminary data.</text>
</comment>
<feature type="compositionally biased region" description="Pro residues" evidence="6">
    <location>
        <begin position="1"/>
        <end position="10"/>
    </location>
</feature>
<dbReference type="Pfam" id="PF06271">
    <property type="entry name" value="RDD"/>
    <property type="match status" value="1"/>
</dbReference>
<evidence type="ECO:0000256" key="5">
    <source>
        <dbReference type="ARBA" id="ARBA00023136"/>
    </source>
</evidence>
<evidence type="ECO:0000256" key="2">
    <source>
        <dbReference type="ARBA" id="ARBA00022475"/>
    </source>
</evidence>
<feature type="compositionally biased region" description="Low complexity" evidence="6">
    <location>
        <begin position="85"/>
        <end position="107"/>
    </location>
</feature>
<proteinExistence type="predicted"/>
<gene>
    <name evidence="9" type="ORF">Pmi06nite_46590</name>
</gene>
<keyword evidence="4 7" id="KW-1133">Transmembrane helix</keyword>
<evidence type="ECO:0000256" key="6">
    <source>
        <dbReference type="SAM" id="MobiDB-lite"/>
    </source>
</evidence>
<dbReference type="InterPro" id="IPR010432">
    <property type="entry name" value="RDD"/>
</dbReference>
<dbReference type="PANTHER" id="PTHR36115">
    <property type="entry name" value="PROLINE-RICH ANTIGEN HOMOLOG-RELATED"/>
    <property type="match status" value="1"/>
</dbReference>
<evidence type="ECO:0000259" key="8">
    <source>
        <dbReference type="Pfam" id="PF06271"/>
    </source>
</evidence>
<evidence type="ECO:0000313" key="9">
    <source>
        <dbReference type="EMBL" id="GII31217.1"/>
    </source>
</evidence>
<feature type="region of interest" description="Disordered" evidence="6">
    <location>
        <begin position="1"/>
        <end position="214"/>
    </location>
</feature>